<dbReference type="Proteomes" id="UP000831495">
    <property type="component" value="Chromosome"/>
</dbReference>
<dbReference type="Pfam" id="PF01170">
    <property type="entry name" value="UPF0020"/>
    <property type="match status" value="1"/>
</dbReference>
<dbReference type="Pfam" id="PF02926">
    <property type="entry name" value="THUMP"/>
    <property type="match status" value="1"/>
</dbReference>
<evidence type="ECO:0000313" key="6">
    <source>
        <dbReference type="Proteomes" id="UP000831495"/>
    </source>
</evidence>
<dbReference type="Pfam" id="PF22020">
    <property type="entry name" value="RlmL_1st"/>
    <property type="match status" value="1"/>
</dbReference>
<gene>
    <name evidence="5" type="ORF">MOO45_04425</name>
</gene>
<evidence type="ECO:0000256" key="3">
    <source>
        <dbReference type="PROSITE-ProRule" id="PRU00529"/>
    </source>
</evidence>
<proteinExistence type="predicted"/>
<dbReference type="SUPFAM" id="SSF53335">
    <property type="entry name" value="S-adenosyl-L-methionine-dependent methyltransferases"/>
    <property type="match status" value="1"/>
</dbReference>
<dbReference type="InterPro" id="IPR000241">
    <property type="entry name" value="RlmKL-like_Mtase"/>
</dbReference>
<dbReference type="GO" id="GO:0008168">
    <property type="term" value="F:methyltransferase activity"/>
    <property type="evidence" value="ECO:0007669"/>
    <property type="project" value="UniProtKB-KW"/>
</dbReference>
<sequence>MKLLATMASGFEAITKKELQNLGFTIDQVDTGKVYFTGDLDAIVLTNLWLRSADRIKIVLKKFKALTFDELFEGVKSMAWDQWLPLDASFPVKGRSVRSKLHSEPDIQAITKKAIVDKMATVYHRRGFLPESGNTFQIEVRLVKDQVEITLDTTGASLFKRGYRTEHGGAPLKENFAAALILLTPWRANDPFYDPTTGSGTIAIEAALIGRKIAPGLNRHFAFENFDWFNPELLQIAKDKAQSQIQPSGTLEINASDIDGSMIDVAKLNAHQAGVLHDINFKQLAVKDVRITSQNGILIANPPYGKRMQEQTKVHHLYHEMGQSFGKMSTWSKYYLSSDLEFEKFYGQKATKRRKLYNGALRTDLFQYWGHPTYKK</sequence>
<dbReference type="GO" id="GO:0032259">
    <property type="term" value="P:methylation"/>
    <property type="evidence" value="ECO:0007669"/>
    <property type="project" value="UniProtKB-KW"/>
</dbReference>
<evidence type="ECO:0000256" key="1">
    <source>
        <dbReference type="ARBA" id="ARBA00022603"/>
    </source>
</evidence>
<dbReference type="InterPro" id="IPR054170">
    <property type="entry name" value="RlmL_1st"/>
</dbReference>
<dbReference type="PROSITE" id="PS51165">
    <property type="entry name" value="THUMP"/>
    <property type="match status" value="1"/>
</dbReference>
<name>A0ABY4P745_9LACO</name>
<dbReference type="CDD" id="cd11715">
    <property type="entry name" value="THUMP_AdoMetMT"/>
    <property type="match status" value="1"/>
</dbReference>
<dbReference type="SMART" id="SM00981">
    <property type="entry name" value="THUMP"/>
    <property type="match status" value="1"/>
</dbReference>
<dbReference type="InterPro" id="IPR004114">
    <property type="entry name" value="THUMP_dom"/>
</dbReference>
<keyword evidence="3" id="KW-0694">RNA-binding</keyword>
<organism evidence="5 6">
    <name type="scientific">Bombilactobacillus folatiphilus</name>
    <dbReference type="NCBI Taxonomy" id="2923362"/>
    <lineage>
        <taxon>Bacteria</taxon>
        <taxon>Bacillati</taxon>
        <taxon>Bacillota</taxon>
        <taxon>Bacilli</taxon>
        <taxon>Lactobacillales</taxon>
        <taxon>Lactobacillaceae</taxon>
        <taxon>Bombilactobacillus</taxon>
    </lineage>
</organism>
<accession>A0ABY4P745</accession>
<evidence type="ECO:0000256" key="2">
    <source>
        <dbReference type="ARBA" id="ARBA00022679"/>
    </source>
</evidence>
<keyword evidence="2" id="KW-0808">Transferase</keyword>
<feature type="domain" description="THUMP" evidence="4">
    <location>
        <begin position="42"/>
        <end position="153"/>
    </location>
</feature>
<dbReference type="RefSeq" id="WP_249513742.1">
    <property type="nucleotide sequence ID" value="NZ_CP093366.1"/>
</dbReference>
<dbReference type="EMBL" id="CP093366">
    <property type="protein sequence ID" value="UQS81477.1"/>
    <property type="molecule type" value="Genomic_DNA"/>
</dbReference>
<evidence type="ECO:0000259" key="4">
    <source>
        <dbReference type="PROSITE" id="PS51165"/>
    </source>
</evidence>
<reference evidence="5" key="1">
    <citation type="journal article" date="2022" name="Int. J. Syst. Evol. Microbiol.">
        <title>Apilactobacillus apisilvae sp. nov., Nicolia spurrieriana gen. nov. sp. nov., Bombilactobacillus folatiphilus sp. nov. and Bombilactobacillus thymidiniphilus sp. nov., four new lactic acid bacterial isolates from stingless bees Tetragonula carbonaria and Austroplebeia australis.</title>
        <authorList>
            <person name="Oliphant S.A."/>
            <person name="Watson-Haigh N.S."/>
            <person name="Sumby K.M."/>
            <person name="Gardner J."/>
            <person name="Groom S."/>
            <person name="Jiranek V."/>
        </authorList>
    </citation>
    <scope>NUCLEOTIDE SEQUENCE</scope>
    <source>
        <strain evidence="5">SG4_D2</strain>
    </source>
</reference>
<keyword evidence="6" id="KW-1185">Reference proteome</keyword>
<keyword evidence="1 5" id="KW-0489">Methyltransferase</keyword>
<dbReference type="Gene3D" id="3.40.50.150">
    <property type="entry name" value="Vaccinia Virus protein VP39"/>
    <property type="match status" value="1"/>
</dbReference>
<dbReference type="InterPro" id="IPR029063">
    <property type="entry name" value="SAM-dependent_MTases_sf"/>
</dbReference>
<protein>
    <submittedName>
        <fullName evidence="5">Class I SAM-dependent RNA methyltransferase</fullName>
    </submittedName>
</protein>
<dbReference type="PANTHER" id="PTHR47313:SF1">
    <property type="entry name" value="RIBOSOMAL RNA LARGE SUBUNIT METHYLTRANSFERASE K_L"/>
    <property type="match status" value="1"/>
</dbReference>
<evidence type="ECO:0000313" key="5">
    <source>
        <dbReference type="EMBL" id="UQS81477.1"/>
    </source>
</evidence>
<dbReference type="Gene3D" id="3.30.2130.30">
    <property type="match status" value="1"/>
</dbReference>
<dbReference type="PANTHER" id="PTHR47313">
    <property type="entry name" value="RIBOSOMAL RNA LARGE SUBUNIT METHYLTRANSFERASE K/L"/>
    <property type="match status" value="1"/>
</dbReference>